<dbReference type="GeneTree" id="ENSGT00940000178161"/>
<accession>A0A3Q2PD46</accession>
<reference evidence="2" key="2">
    <citation type="submission" date="2025-09" db="UniProtKB">
        <authorList>
            <consortium name="Ensembl"/>
        </authorList>
    </citation>
    <scope>IDENTIFICATION</scope>
</reference>
<dbReference type="InterPro" id="IPR001283">
    <property type="entry name" value="CRISP-related"/>
</dbReference>
<dbReference type="InterPro" id="IPR035940">
    <property type="entry name" value="CAP_sf"/>
</dbReference>
<dbReference type="Pfam" id="PF00188">
    <property type="entry name" value="CAP"/>
    <property type="match status" value="1"/>
</dbReference>
<dbReference type="InterPro" id="IPR014044">
    <property type="entry name" value="CAP_dom"/>
</dbReference>
<dbReference type="Ensembl" id="ENSFHET00000017202.1">
    <property type="protein sequence ID" value="ENSFHEP00000010472.1"/>
    <property type="gene ID" value="ENSFHEG00000011792.1"/>
</dbReference>
<name>A0A3Q2PD46_FUNHE</name>
<reference evidence="2" key="1">
    <citation type="submission" date="2025-08" db="UniProtKB">
        <authorList>
            <consortium name="Ensembl"/>
        </authorList>
    </citation>
    <scope>IDENTIFICATION</scope>
</reference>
<protein>
    <recommendedName>
        <fullName evidence="1">SCP domain-containing protein</fullName>
    </recommendedName>
</protein>
<evidence type="ECO:0000313" key="2">
    <source>
        <dbReference type="Ensembl" id="ENSFHEP00000010472.1"/>
    </source>
</evidence>
<feature type="domain" description="SCP" evidence="1">
    <location>
        <begin position="1"/>
        <end position="123"/>
    </location>
</feature>
<dbReference type="STRING" id="8078.ENSFHEP00000010472"/>
<organism evidence="2 3">
    <name type="scientific">Fundulus heteroclitus</name>
    <name type="common">Killifish</name>
    <name type="synonym">Mummichog</name>
    <dbReference type="NCBI Taxonomy" id="8078"/>
    <lineage>
        <taxon>Eukaryota</taxon>
        <taxon>Metazoa</taxon>
        <taxon>Chordata</taxon>
        <taxon>Craniata</taxon>
        <taxon>Vertebrata</taxon>
        <taxon>Euteleostomi</taxon>
        <taxon>Actinopterygii</taxon>
        <taxon>Neopterygii</taxon>
        <taxon>Teleostei</taxon>
        <taxon>Neoteleostei</taxon>
        <taxon>Acanthomorphata</taxon>
        <taxon>Ovalentaria</taxon>
        <taxon>Atherinomorphae</taxon>
        <taxon>Cyprinodontiformes</taxon>
        <taxon>Fundulidae</taxon>
        <taxon>Fundulus</taxon>
    </lineage>
</organism>
<proteinExistence type="predicted"/>
<dbReference type="Proteomes" id="UP000265000">
    <property type="component" value="Unplaced"/>
</dbReference>
<dbReference type="Gene3D" id="3.40.33.10">
    <property type="entry name" value="CAP"/>
    <property type="match status" value="1"/>
</dbReference>
<dbReference type="SMART" id="SM00198">
    <property type="entry name" value="SCP"/>
    <property type="match status" value="1"/>
</dbReference>
<evidence type="ECO:0000259" key="1">
    <source>
        <dbReference type="SMART" id="SM00198"/>
    </source>
</evidence>
<dbReference type="PANTHER" id="PTHR10334">
    <property type="entry name" value="CYSTEINE-RICH SECRETORY PROTEIN-RELATED"/>
    <property type="match status" value="1"/>
</dbReference>
<keyword evidence="3" id="KW-1185">Reference proteome</keyword>
<evidence type="ECO:0000313" key="3">
    <source>
        <dbReference type="Proteomes" id="UP000265000"/>
    </source>
</evidence>
<dbReference type="SUPFAM" id="SSF55797">
    <property type="entry name" value="PR-1-like"/>
    <property type="match status" value="1"/>
</dbReference>
<dbReference type="AlphaFoldDB" id="A0A3Q2PD46"/>
<sequence length="178" mass="20641">MTRKEFLETHNAYRALHHAPPLEYNDELNEAAQKWADHCLKKMTLGHSNTDDGENVFYSQSTRIVKPTEQTKMYHFMSVFYRNVTMMHFRHCIPVVEHGVGLATDGRTVFVVGQYREAGNVTNPGYYEKNVLPKGNTLAAFEHFTFLPKTLFYSLNRKEESVLSSYLRMRLIKGSMLL</sequence>